<proteinExistence type="predicted"/>
<dbReference type="AlphaFoldDB" id="A0AAE0FFQ1"/>
<sequence length="126" mass="14070">MELRSPNRFRDNWFGIVFKLYFPDTDLGFNVSIIDDDENLDSYEFISPPSTPSSCTHSGHHLVVSGGATAPTSPPTVIPFGSIPIRTIAPPHRIFQLSSPYPFFIDAFARVVPGHLFWLWHRAGVG</sequence>
<protein>
    <submittedName>
        <fullName evidence="1">Uncharacterized protein</fullName>
    </submittedName>
</protein>
<evidence type="ECO:0000313" key="2">
    <source>
        <dbReference type="Proteomes" id="UP001190700"/>
    </source>
</evidence>
<comment type="caution">
    <text evidence="1">The sequence shown here is derived from an EMBL/GenBank/DDBJ whole genome shotgun (WGS) entry which is preliminary data.</text>
</comment>
<organism evidence="1 2">
    <name type="scientific">Cymbomonas tetramitiformis</name>
    <dbReference type="NCBI Taxonomy" id="36881"/>
    <lineage>
        <taxon>Eukaryota</taxon>
        <taxon>Viridiplantae</taxon>
        <taxon>Chlorophyta</taxon>
        <taxon>Pyramimonadophyceae</taxon>
        <taxon>Pyramimonadales</taxon>
        <taxon>Pyramimonadaceae</taxon>
        <taxon>Cymbomonas</taxon>
    </lineage>
</organism>
<gene>
    <name evidence="1" type="ORF">CYMTET_32082</name>
</gene>
<accession>A0AAE0FFQ1</accession>
<dbReference type="Proteomes" id="UP001190700">
    <property type="component" value="Unassembled WGS sequence"/>
</dbReference>
<evidence type="ECO:0000313" key="1">
    <source>
        <dbReference type="EMBL" id="KAK3258894.1"/>
    </source>
</evidence>
<reference evidence="1 2" key="1">
    <citation type="journal article" date="2015" name="Genome Biol. Evol.">
        <title>Comparative Genomics of a Bacterivorous Green Alga Reveals Evolutionary Causalities and Consequences of Phago-Mixotrophic Mode of Nutrition.</title>
        <authorList>
            <person name="Burns J.A."/>
            <person name="Paasch A."/>
            <person name="Narechania A."/>
            <person name="Kim E."/>
        </authorList>
    </citation>
    <scope>NUCLEOTIDE SEQUENCE [LARGE SCALE GENOMIC DNA]</scope>
    <source>
        <strain evidence="1 2">PLY_AMNH</strain>
    </source>
</reference>
<dbReference type="EMBL" id="LGRX02019177">
    <property type="protein sequence ID" value="KAK3258894.1"/>
    <property type="molecule type" value="Genomic_DNA"/>
</dbReference>
<keyword evidence="2" id="KW-1185">Reference proteome</keyword>
<name>A0AAE0FFQ1_9CHLO</name>